<sequence length="197" mass="22896">MSYREQLENLIADNNGIIVTREVEKQGIPRHYLTLLSREGMLDRASHGVYVTPESFEDEMYMLQVKSPKVVFSHETALFFHDLTDRDPLEWSVTVPNGYNATKLRDSGIQVHSVKKSLHLMGTTDVETLFGRKVTAYDKERTICDIIRNRNNMDIAILNDALKRYLNSKEKNISLLMKYAKELRVQKILRSYMEILL</sequence>
<dbReference type="Pfam" id="PF13338">
    <property type="entry name" value="AbiEi_4"/>
    <property type="match status" value="1"/>
</dbReference>
<organism evidence="2 3">
    <name type="scientific">Gracilibacillus marinus</name>
    <dbReference type="NCBI Taxonomy" id="630535"/>
    <lineage>
        <taxon>Bacteria</taxon>
        <taxon>Bacillati</taxon>
        <taxon>Bacillota</taxon>
        <taxon>Bacilli</taxon>
        <taxon>Bacillales</taxon>
        <taxon>Bacillaceae</taxon>
        <taxon>Gracilibacillus</taxon>
    </lineage>
</organism>
<accession>A0ABV8VUX5</accession>
<protein>
    <submittedName>
        <fullName evidence="2">Type IV toxin-antitoxin system AbiEi family antitoxin domain-containing protein</fullName>
    </submittedName>
</protein>
<proteinExistence type="predicted"/>
<dbReference type="Proteomes" id="UP001595880">
    <property type="component" value="Unassembled WGS sequence"/>
</dbReference>
<comment type="caution">
    <text evidence="2">The sequence shown here is derived from an EMBL/GenBank/DDBJ whole genome shotgun (WGS) entry which is preliminary data.</text>
</comment>
<name>A0ABV8VUX5_9BACI</name>
<reference evidence="3" key="1">
    <citation type="journal article" date="2019" name="Int. J. Syst. Evol. Microbiol.">
        <title>The Global Catalogue of Microorganisms (GCM) 10K type strain sequencing project: providing services to taxonomists for standard genome sequencing and annotation.</title>
        <authorList>
            <consortium name="The Broad Institute Genomics Platform"/>
            <consortium name="The Broad Institute Genome Sequencing Center for Infectious Disease"/>
            <person name="Wu L."/>
            <person name="Ma J."/>
        </authorList>
    </citation>
    <scope>NUCLEOTIDE SEQUENCE [LARGE SCALE GENOMIC DNA]</scope>
    <source>
        <strain evidence="3">KACC 14058</strain>
    </source>
</reference>
<dbReference type="RefSeq" id="WP_390195314.1">
    <property type="nucleotide sequence ID" value="NZ_JBHSDV010000001.1"/>
</dbReference>
<feature type="domain" description="AbiEi antitoxin N-terminal" evidence="1">
    <location>
        <begin position="5"/>
        <end position="52"/>
    </location>
</feature>
<dbReference type="EMBL" id="JBHSDV010000001">
    <property type="protein sequence ID" value="MFC4386593.1"/>
    <property type="molecule type" value="Genomic_DNA"/>
</dbReference>
<evidence type="ECO:0000313" key="3">
    <source>
        <dbReference type="Proteomes" id="UP001595880"/>
    </source>
</evidence>
<keyword evidence="3" id="KW-1185">Reference proteome</keyword>
<evidence type="ECO:0000313" key="2">
    <source>
        <dbReference type="EMBL" id="MFC4386593.1"/>
    </source>
</evidence>
<dbReference type="InterPro" id="IPR025159">
    <property type="entry name" value="AbiEi_N"/>
</dbReference>
<evidence type="ECO:0000259" key="1">
    <source>
        <dbReference type="Pfam" id="PF13338"/>
    </source>
</evidence>
<gene>
    <name evidence="2" type="ORF">ACFOZ1_02095</name>
</gene>